<accession>A0ABU5CIQ5</accession>
<feature type="transmembrane region" description="Helical" evidence="1">
    <location>
        <begin position="106"/>
        <end position="128"/>
    </location>
</feature>
<organism evidence="2 3">
    <name type="scientific">Tigheibacillus jepli</name>
    <dbReference type="NCBI Taxonomy" id="3035914"/>
    <lineage>
        <taxon>Bacteria</taxon>
        <taxon>Bacillati</taxon>
        <taxon>Bacillota</taxon>
        <taxon>Bacilli</taxon>
        <taxon>Bacillales</taxon>
        <taxon>Bacillaceae</taxon>
        <taxon>Tigheibacillus</taxon>
    </lineage>
</organism>
<feature type="transmembrane region" description="Helical" evidence="1">
    <location>
        <begin position="51"/>
        <end position="67"/>
    </location>
</feature>
<keyword evidence="3" id="KW-1185">Reference proteome</keyword>
<sequence length="172" mass="18206">MKTRVLVILSLLVAIGAVLHAVMPPLLFGMKPDMLLAMMFLGILLFPKPKYVILLALATGIVSALTTDAPGGQIANMIDKPITAFAFLGLFVLVRKAVNVNITAPVLTAIGTIISGSVFLSVTLFVLGLMEGGFFALFVGIVLPAAAVNTIVMIVIYPIVRSIMKRTNPITV</sequence>
<protein>
    <submittedName>
        <fullName evidence="2">Tryptophan transporter</fullName>
    </submittedName>
</protein>
<dbReference type="EMBL" id="JAROCA020000001">
    <property type="protein sequence ID" value="MDY0406237.1"/>
    <property type="molecule type" value="Genomic_DNA"/>
</dbReference>
<name>A0ABU5CIQ5_9BACI</name>
<dbReference type="InterPro" id="IPR031360">
    <property type="entry name" value="TrpP"/>
</dbReference>
<keyword evidence="1" id="KW-1133">Transmembrane helix</keyword>
<evidence type="ECO:0000313" key="2">
    <source>
        <dbReference type="EMBL" id="MDY0406237.1"/>
    </source>
</evidence>
<proteinExistence type="predicted"/>
<gene>
    <name evidence="2" type="ORF">P5G51_013315</name>
</gene>
<comment type="caution">
    <text evidence="2">The sequence shown here is derived from an EMBL/GenBank/DDBJ whole genome shotgun (WGS) entry which is preliminary data.</text>
</comment>
<dbReference type="Proteomes" id="UP001228376">
    <property type="component" value="Unassembled WGS sequence"/>
</dbReference>
<feature type="transmembrane region" description="Helical" evidence="1">
    <location>
        <begin position="73"/>
        <end position="94"/>
    </location>
</feature>
<dbReference type="Pfam" id="PF17099">
    <property type="entry name" value="TrpP"/>
    <property type="match status" value="1"/>
</dbReference>
<evidence type="ECO:0000256" key="1">
    <source>
        <dbReference type="SAM" id="Phobius"/>
    </source>
</evidence>
<keyword evidence="1" id="KW-0472">Membrane</keyword>
<dbReference type="RefSeq" id="WP_306066730.1">
    <property type="nucleotide sequence ID" value="NZ_JAROCA020000001.1"/>
</dbReference>
<evidence type="ECO:0000313" key="3">
    <source>
        <dbReference type="Proteomes" id="UP001228376"/>
    </source>
</evidence>
<reference evidence="2 3" key="1">
    <citation type="submission" date="2023-10" db="EMBL/GenBank/DDBJ databases">
        <title>179-bfca-hs.</title>
        <authorList>
            <person name="Miliotis G."/>
            <person name="Sengupta P."/>
            <person name="Hameed A."/>
            <person name="Chuvochina M."/>
            <person name="Mcdonagh F."/>
            <person name="Simpson A.C."/>
            <person name="Singh N.K."/>
            <person name="Rekha P.D."/>
            <person name="Raman K."/>
            <person name="Hugenholtz P."/>
            <person name="Venkateswaran K."/>
        </authorList>
    </citation>
    <scope>NUCLEOTIDE SEQUENCE [LARGE SCALE GENOMIC DNA]</scope>
    <source>
        <strain evidence="2 3">179-BFC-A-HS</strain>
    </source>
</reference>
<keyword evidence="1" id="KW-0812">Transmembrane</keyword>
<feature type="transmembrane region" description="Helical" evidence="1">
    <location>
        <begin position="134"/>
        <end position="160"/>
    </location>
</feature>